<accession>A0ABS6EBG5</accession>
<organism evidence="1 2">
    <name type="scientific">Tissierella simiarum</name>
    <dbReference type="NCBI Taxonomy" id="2841534"/>
    <lineage>
        <taxon>Bacteria</taxon>
        <taxon>Bacillati</taxon>
        <taxon>Bacillota</taxon>
        <taxon>Tissierellia</taxon>
        <taxon>Tissierellales</taxon>
        <taxon>Tissierellaceae</taxon>
        <taxon>Tissierella</taxon>
    </lineage>
</organism>
<protein>
    <submittedName>
        <fullName evidence="1">Uncharacterized protein</fullName>
    </submittedName>
</protein>
<name>A0ABS6EBG5_9FIRM</name>
<evidence type="ECO:0000313" key="2">
    <source>
        <dbReference type="Proteomes" id="UP000749471"/>
    </source>
</evidence>
<proteinExistence type="predicted"/>
<keyword evidence="2" id="KW-1185">Reference proteome</keyword>
<comment type="caution">
    <text evidence="1">The sequence shown here is derived from an EMBL/GenBank/DDBJ whole genome shotgun (WGS) entry which is preliminary data.</text>
</comment>
<dbReference type="Proteomes" id="UP000749471">
    <property type="component" value="Unassembled WGS sequence"/>
</dbReference>
<gene>
    <name evidence="1" type="ORF">KQI42_15945</name>
</gene>
<evidence type="ECO:0000313" key="1">
    <source>
        <dbReference type="EMBL" id="MBU5439508.1"/>
    </source>
</evidence>
<dbReference type="EMBL" id="JAHLPM010000015">
    <property type="protein sequence ID" value="MBU5439508.1"/>
    <property type="molecule type" value="Genomic_DNA"/>
</dbReference>
<sequence length="202" mass="23823">MNRQLSVELQPNIVYVYGKVNGKEVPWKLSAPRIWSAVVDKTPDGIYKLEITAYNAAGTQTHYELTTYASPGWTDPKTDWTYKDYYNFWDLNRVENNVIYISELLTLFDEKVDIETYIERSIDTIEFAESLNRIEKNIDILATRYKPSGWQESKLDWQYDDSFSYEDANRLERNLELLYKHYRGNLDSYKYCGMINVGEEAI</sequence>
<reference evidence="1 2" key="1">
    <citation type="submission" date="2021-06" db="EMBL/GenBank/DDBJ databases">
        <authorList>
            <person name="Sun Q."/>
            <person name="Li D."/>
        </authorList>
    </citation>
    <scope>NUCLEOTIDE SEQUENCE [LARGE SCALE GENOMIC DNA]</scope>
    <source>
        <strain evidence="1 2">MSJ-40</strain>
    </source>
</reference>
<dbReference type="RefSeq" id="WP_216521214.1">
    <property type="nucleotide sequence ID" value="NZ_JAHLPM010000015.1"/>
</dbReference>